<sequence>MKKKVIVLLLTFAMVFIVAGCSSKDNNEGASESVVVIAMGSGFSTLDPGFMYEQNPTLVANACYETLFKFIDGSDEPQTSLAESYTFSDDGLALTIVLKEEATFASGNPVTSEDVKFSLNRTKNLKGNPSFIADTIKSIECPDESTVVINLTGQDSAILSKLGYASCSILDSKVVKENGGTDAEDANTTDTAQVYLDATSAGSGMYVLKSYTPDEEIILEKNENYWGTTTNVDKYIIKLQGDANTQMMGLSSGDIDIALNLTDDTIIELEGKENVKVQNESTKTVGFLMMNEDEKIGGPVANNKVQKAISYAIDYKGIQTICGTGSITPESIIQVGFMGSKGEKDVSTATDLVKAKELLKEAGYEDGFDIDLEMSELDMEGVPLLDLAQIVKEDLSEININVNIVQRDWVAGYGDDYRDGKMGMTIIYWGIDYNDPNVQLVFLPGQQVGLRANWKEKGYEDITKKYNDILAETDSSKRSQLLVEVQDMIEEDSPFVMLAQASCHIGYNSKLTGVNFSDTYRVDVTEINIQ</sequence>
<dbReference type="PIRSF" id="PIRSF002741">
    <property type="entry name" value="MppA"/>
    <property type="match status" value="1"/>
</dbReference>
<evidence type="ECO:0000313" key="4">
    <source>
        <dbReference type="Proteomes" id="UP000440004"/>
    </source>
</evidence>
<proteinExistence type="predicted"/>
<dbReference type="AlphaFoldDB" id="A0A6A7K9B7"/>
<organism evidence="3 4">
    <name type="scientific">Alkalibaculum sporogenes</name>
    <dbReference type="NCBI Taxonomy" id="2655001"/>
    <lineage>
        <taxon>Bacteria</taxon>
        <taxon>Bacillati</taxon>
        <taxon>Bacillota</taxon>
        <taxon>Clostridia</taxon>
        <taxon>Eubacteriales</taxon>
        <taxon>Eubacteriaceae</taxon>
        <taxon>Alkalibaculum</taxon>
    </lineage>
</organism>
<dbReference type="GO" id="GO:1904680">
    <property type="term" value="F:peptide transmembrane transporter activity"/>
    <property type="evidence" value="ECO:0007669"/>
    <property type="project" value="TreeGrafter"/>
</dbReference>
<keyword evidence="1" id="KW-0732">Signal</keyword>
<dbReference type="InterPro" id="IPR030678">
    <property type="entry name" value="Peptide/Ni-bd"/>
</dbReference>
<dbReference type="CDD" id="cd08512">
    <property type="entry name" value="PBP2_NikA_DppA_OppA_like_7"/>
    <property type="match status" value="1"/>
</dbReference>
<reference evidence="3 4" key="1">
    <citation type="submission" date="2019-10" db="EMBL/GenBank/DDBJ databases">
        <title>Alkalibaculum tamaniensis sp.nov., a new alkaliphilic acetogen, isolated on methoxylated aromatics from a mud volcano.</title>
        <authorList>
            <person name="Khomyakova M.A."/>
            <person name="Merkel A.Y."/>
            <person name="Bonch-Osmolovskaya E.A."/>
            <person name="Slobodkin A.I."/>
        </authorList>
    </citation>
    <scope>NUCLEOTIDE SEQUENCE [LARGE SCALE GENOMIC DNA]</scope>
    <source>
        <strain evidence="3 4">M08DMB</strain>
    </source>
</reference>
<dbReference type="Pfam" id="PF00496">
    <property type="entry name" value="SBP_bac_5"/>
    <property type="match status" value="1"/>
</dbReference>
<feature type="signal peptide" evidence="1">
    <location>
        <begin position="1"/>
        <end position="19"/>
    </location>
</feature>
<dbReference type="PROSITE" id="PS51257">
    <property type="entry name" value="PROKAR_LIPOPROTEIN"/>
    <property type="match status" value="1"/>
</dbReference>
<evidence type="ECO:0000259" key="2">
    <source>
        <dbReference type="Pfam" id="PF00496"/>
    </source>
</evidence>
<keyword evidence="4" id="KW-1185">Reference proteome</keyword>
<dbReference type="EMBL" id="WHNX01000012">
    <property type="protein sequence ID" value="MPW25986.1"/>
    <property type="molecule type" value="Genomic_DNA"/>
</dbReference>
<dbReference type="Gene3D" id="3.10.105.10">
    <property type="entry name" value="Dipeptide-binding Protein, Domain 3"/>
    <property type="match status" value="1"/>
</dbReference>
<protein>
    <submittedName>
        <fullName evidence="3">ABC transporter substrate-binding protein</fullName>
    </submittedName>
</protein>
<evidence type="ECO:0000313" key="3">
    <source>
        <dbReference type="EMBL" id="MPW25986.1"/>
    </source>
</evidence>
<dbReference type="InterPro" id="IPR000914">
    <property type="entry name" value="SBP_5_dom"/>
</dbReference>
<feature type="chain" id="PRO_5038414331" evidence="1">
    <location>
        <begin position="20"/>
        <end position="530"/>
    </location>
</feature>
<evidence type="ECO:0000256" key="1">
    <source>
        <dbReference type="SAM" id="SignalP"/>
    </source>
</evidence>
<dbReference type="Proteomes" id="UP000440004">
    <property type="component" value="Unassembled WGS sequence"/>
</dbReference>
<accession>A0A6A7K9B7</accession>
<dbReference type="Gene3D" id="3.90.76.10">
    <property type="entry name" value="Dipeptide-binding Protein, Domain 1"/>
    <property type="match status" value="1"/>
</dbReference>
<dbReference type="Gene3D" id="3.40.190.10">
    <property type="entry name" value="Periplasmic binding protein-like II"/>
    <property type="match status" value="1"/>
</dbReference>
<dbReference type="RefSeq" id="WP_152804012.1">
    <property type="nucleotide sequence ID" value="NZ_WHNX01000012.1"/>
</dbReference>
<dbReference type="SUPFAM" id="SSF53850">
    <property type="entry name" value="Periplasmic binding protein-like II"/>
    <property type="match status" value="1"/>
</dbReference>
<dbReference type="GO" id="GO:0043190">
    <property type="term" value="C:ATP-binding cassette (ABC) transporter complex"/>
    <property type="evidence" value="ECO:0007669"/>
    <property type="project" value="InterPro"/>
</dbReference>
<feature type="domain" description="Solute-binding protein family 5" evidence="2">
    <location>
        <begin position="76"/>
        <end position="440"/>
    </location>
</feature>
<dbReference type="GO" id="GO:0015833">
    <property type="term" value="P:peptide transport"/>
    <property type="evidence" value="ECO:0007669"/>
    <property type="project" value="TreeGrafter"/>
</dbReference>
<gene>
    <name evidence="3" type="ORF">GC105_09300</name>
</gene>
<dbReference type="PANTHER" id="PTHR30290">
    <property type="entry name" value="PERIPLASMIC BINDING COMPONENT OF ABC TRANSPORTER"/>
    <property type="match status" value="1"/>
</dbReference>
<dbReference type="InterPro" id="IPR039424">
    <property type="entry name" value="SBP_5"/>
</dbReference>
<comment type="caution">
    <text evidence="3">The sequence shown here is derived from an EMBL/GenBank/DDBJ whole genome shotgun (WGS) entry which is preliminary data.</text>
</comment>
<dbReference type="GO" id="GO:0042597">
    <property type="term" value="C:periplasmic space"/>
    <property type="evidence" value="ECO:0007669"/>
    <property type="project" value="UniProtKB-ARBA"/>
</dbReference>
<name>A0A6A7K9B7_9FIRM</name>